<comment type="caution">
    <text evidence="4">The sequence shown here is derived from an EMBL/GenBank/DDBJ whole genome shotgun (WGS) entry which is preliminary data.</text>
</comment>
<dbReference type="GO" id="GO:0005737">
    <property type="term" value="C:cytoplasm"/>
    <property type="evidence" value="ECO:0007669"/>
    <property type="project" value="TreeGrafter"/>
</dbReference>
<dbReference type="CDD" id="cd03112">
    <property type="entry name" value="CobW-like"/>
    <property type="match status" value="1"/>
</dbReference>
<dbReference type="AlphaFoldDB" id="A0A3N1KHG1"/>
<evidence type="ECO:0000256" key="1">
    <source>
        <dbReference type="ARBA" id="ARBA00045658"/>
    </source>
</evidence>
<dbReference type="InterPro" id="IPR051316">
    <property type="entry name" value="Zinc-reg_GTPase_activator"/>
</dbReference>
<organism evidence="4 5">
    <name type="scientific">Stella humosa</name>
    <dbReference type="NCBI Taxonomy" id="94"/>
    <lineage>
        <taxon>Bacteria</taxon>
        <taxon>Pseudomonadati</taxon>
        <taxon>Pseudomonadota</taxon>
        <taxon>Alphaproteobacteria</taxon>
        <taxon>Rhodospirillales</taxon>
        <taxon>Stellaceae</taxon>
        <taxon>Stella</taxon>
    </lineage>
</organism>
<name>A0A3N1KHG1_9PROT</name>
<dbReference type="PANTHER" id="PTHR13748:SF62">
    <property type="entry name" value="COBW DOMAIN-CONTAINING PROTEIN"/>
    <property type="match status" value="1"/>
</dbReference>
<dbReference type="Gene3D" id="3.40.50.300">
    <property type="entry name" value="P-loop containing nucleotide triphosphate hydrolases"/>
    <property type="match status" value="1"/>
</dbReference>
<dbReference type="InterPro" id="IPR003495">
    <property type="entry name" value="CobW/HypB/UreG_nucleotide-bd"/>
</dbReference>
<feature type="domain" description="CobW C-terminal" evidence="3">
    <location>
        <begin position="221"/>
        <end position="302"/>
    </location>
</feature>
<feature type="domain" description="CobW/HypB/UreG nucleotide-binding" evidence="2">
    <location>
        <begin position="6"/>
        <end position="171"/>
    </location>
</feature>
<sequence length="306" mass="31388">MAGPLPVTIVGGYLGAGKTTLVNHLLRHADGRRLAILVNDFGELPIDVDLIEQRGAGVIGIAGGCVCCAYGSDMMGALDDLLALSPRPEHVLIECSGVALPGAVAAAIQLLSSFRLDAVIVLADAETVRSHAADRYMGDTIARQLAAADLLVLNKADLVADNTLAATSAWVAGLLAPATPIIPVRQSALPVDIVLGPQAAGAARLVLAPPQPHDPSAWDRWQTELHGPVDADRLAAALAAPELGLARAKGMVTDRSGGRRLIQVVGRRWSVTPLPDTDGPGRLIAIAAGQPIPRAALARAIGAAGG</sequence>
<evidence type="ECO:0000313" key="4">
    <source>
        <dbReference type="EMBL" id="ROP81013.1"/>
    </source>
</evidence>
<dbReference type="InterPro" id="IPR011629">
    <property type="entry name" value="CobW-like_C"/>
</dbReference>
<keyword evidence="5" id="KW-1185">Reference proteome</keyword>
<comment type="function">
    <text evidence="1">Zinc chaperone that directly transfers zinc cofactor to target proteins, thereby activating them. Zinc is transferred from the CXCC motif in the GTPase domain to the zinc binding site in target proteins in a process requiring GTP hydrolysis.</text>
</comment>
<reference evidence="4 5" key="1">
    <citation type="submission" date="2018-11" db="EMBL/GenBank/DDBJ databases">
        <title>Genomic Encyclopedia of Type Strains, Phase IV (KMG-IV): sequencing the most valuable type-strain genomes for metagenomic binning, comparative biology and taxonomic classification.</title>
        <authorList>
            <person name="Goeker M."/>
        </authorList>
    </citation>
    <scope>NUCLEOTIDE SEQUENCE [LARGE SCALE GENOMIC DNA]</scope>
    <source>
        <strain evidence="4 5">DSM 5900</strain>
    </source>
</reference>
<dbReference type="EMBL" id="RJKX01000019">
    <property type="protein sequence ID" value="ROP81013.1"/>
    <property type="molecule type" value="Genomic_DNA"/>
</dbReference>
<dbReference type="PANTHER" id="PTHR13748">
    <property type="entry name" value="COBW-RELATED"/>
    <property type="match status" value="1"/>
</dbReference>
<dbReference type="Pfam" id="PF02492">
    <property type="entry name" value="cobW"/>
    <property type="match status" value="1"/>
</dbReference>
<dbReference type="InterPro" id="IPR027417">
    <property type="entry name" value="P-loop_NTPase"/>
</dbReference>
<dbReference type="RefSeq" id="WP_123695466.1">
    <property type="nucleotide sequence ID" value="NZ_AP019700.1"/>
</dbReference>
<evidence type="ECO:0000313" key="5">
    <source>
        <dbReference type="Proteomes" id="UP000278222"/>
    </source>
</evidence>
<protein>
    <submittedName>
        <fullName evidence="4">G3E family GTPase</fullName>
    </submittedName>
</protein>
<dbReference type="Proteomes" id="UP000278222">
    <property type="component" value="Unassembled WGS sequence"/>
</dbReference>
<dbReference type="Pfam" id="PF07683">
    <property type="entry name" value="CobW_C"/>
    <property type="match status" value="1"/>
</dbReference>
<evidence type="ECO:0000259" key="2">
    <source>
        <dbReference type="Pfam" id="PF02492"/>
    </source>
</evidence>
<dbReference type="SUPFAM" id="SSF52540">
    <property type="entry name" value="P-loop containing nucleoside triphosphate hydrolases"/>
    <property type="match status" value="1"/>
</dbReference>
<evidence type="ECO:0000259" key="3">
    <source>
        <dbReference type="Pfam" id="PF07683"/>
    </source>
</evidence>
<accession>A0A3N1KHG1</accession>
<gene>
    <name evidence="4" type="ORF">EDC65_5348</name>
</gene>
<proteinExistence type="predicted"/>
<dbReference type="OrthoDB" id="9808822at2"/>